<dbReference type="Proteomes" id="UP000033607">
    <property type="component" value="Unassembled WGS sequence"/>
</dbReference>
<evidence type="ECO:0000313" key="1">
    <source>
        <dbReference type="EMBL" id="KKD38396.1"/>
    </source>
</evidence>
<protein>
    <submittedName>
        <fullName evidence="1">Uncharacterized protein</fullName>
    </submittedName>
</protein>
<dbReference type="AlphaFoldDB" id="A0A0F5YHL8"/>
<evidence type="ECO:0000313" key="2">
    <source>
        <dbReference type="Proteomes" id="UP000033607"/>
    </source>
</evidence>
<accession>A0A0F5YHL8</accession>
<proteinExistence type="predicted"/>
<reference evidence="1 2" key="1">
    <citation type="submission" date="2015-06" db="EMBL/GenBank/DDBJ databases">
        <title>Draft genome assembly of filamentous brackish cyanobacterium Limnoraphis robusta strain CS-951.</title>
        <authorList>
            <person name="Willis A."/>
            <person name="Parks M."/>
            <person name="Burford M.A."/>
        </authorList>
    </citation>
    <scope>NUCLEOTIDE SEQUENCE [LARGE SCALE GENOMIC DNA]</scope>
    <source>
        <strain evidence="1 2">CS-951</strain>
    </source>
</reference>
<sequence>MALLSSLFLAIKSLVGFRSATQLINFLPSLDSLNPTYRLTIKSLVGFRSATQLINFLPSLDSLNPTYRLASINLLLKASLGFALLLS</sequence>
<gene>
    <name evidence="1" type="ORF">WN50_09020</name>
</gene>
<name>A0A0F5YHL8_9CYAN</name>
<organism evidence="1 2">
    <name type="scientific">Limnoraphis robusta CS-951</name>
    <dbReference type="NCBI Taxonomy" id="1637645"/>
    <lineage>
        <taxon>Bacteria</taxon>
        <taxon>Bacillati</taxon>
        <taxon>Cyanobacteriota</taxon>
        <taxon>Cyanophyceae</taxon>
        <taxon>Oscillatoriophycideae</taxon>
        <taxon>Oscillatoriales</taxon>
        <taxon>Sirenicapillariaceae</taxon>
        <taxon>Limnoraphis</taxon>
    </lineage>
</organism>
<comment type="caution">
    <text evidence="1">The sequence shown here is derived from an EMBL/GenBank/DDBJ whole genome shotgun (WGS) entry which is preliminary data.</text>
</comment>
<dbReference type="EMBL" id="LATL02000039">
    <property type="protein sequence ID" value="KKD38396.1"/>
    <property type="molecule type" value="Genomic_DNA"/>
</dbReference>